<feature type="repeat" description="ANK" evidence="3">
    <location>
        <begin position="101"/>
        <end position="133"/>
    </location>
</feature>
<feature type="domain" description="F-box" evidence="4">
    <location>
        <begin position="1"/>
        <end position="45"/>
    </location>
</feature>
<dbReference type="OrthoDB" id="4772757at2759"/>
<dbReference type="Gene3D" id="1.25.40.20">
    <property type="entry name" value="Ankyrin repeat-containing domain"/>
    <property type="match status" value="2"/>
</dbReference>
<evidence type="ECO:0000256" key="2">
    <source>
        <dbReference type="ARBA" id="ARBA00023043"/>
    </source>
</evidence>
<feature type="repeat" description="ANK" evidence="3">
    <location>
        <begin position="209"/>
        <end position="236"/>
    </location>
</feature>
<reference evidence="5" key="1">
    <citation type="submission" date="2022-11" db="EMBL/GenBank/DDBJ databases">
        <authorList>
            <person name="Petersen C."/>
        </authorList>
    </citation>
    <scope>NUCLEOTIDE SEQUENCE</scope>
    <source>
        <strain evidence="5">IBT 30069</strain>
    </source>
</reference>
<proteinExistence type="predicted"/>
<sequence length="379" mass="43119">MSILKLPPELLTQIREDLDCSDLNFFLQCHSYLYKILNNFLYQSNIHNTSALCWAAAHGSESTLQHFIDAGANVQWESEYFAYSWQKSRTRFRFTYQIEEMKEHPISYAAAQGHIRILEYLLDLGADINYRDRDGLTPLALAAREGHLNMTQKLISLGAKQLSHDTEGRYPLAQAASKGHREVEDYLFEQLRQYPYSKLNPRLDLYWMLNYAAEQGDDDRIRYLLSRGADVNFQLSRGSRPPLCRALQSAPRPRSTAQLLLDNGANPNGMASPSKLCSAGRKKAPITTISCAMWRDESCCLIELLTHYGANHVRVSHSHALKIAIDLEKPREFEYLVERGAWLSAKHGKYSRTVRELAMSSGCQSIIDTCLKYGATSDQ</sequence>
<evidence type="ECO:0000256" key="3">
    <source>
        <dbReference type="PROSITE-ProRule" id="PRU00023"/>
    </source>
</evidence>
<keyword evidence="2 3" id="KW-0040">ANK repeat</keyword>
<dbReference type="EMBL" id="JAPQKH010000006">
    <property type="protein sequence ID" value="KAJ5094422.1"/>
    <property type="molecule type" value="Genomic_DNA"/>
</dbReference>
<accession>A0A9W9F6F3</accession>
<dbReference type="SUPFAM" id="SSF48403">
    <property type="entry name" value="Ankyrin repeat"/>
    <property type="match status" value="1"/>
</dbReference>
<dbReference type="PANTHER" id="PTHR24198">
    <property type="entry name" value="ANKYRIN REPEAT AND PROTEIN KINASE DOMAIN-CONTAINING PROTEIN"/>
    <property type="match status" value="1"/>
</dbReference>
<keyword evidence="6" id="KW-1185">Reference proteome</keyword>
<dbReference type="PROSITE" id="PS50181">
    <property type="entry name" value="FBOX"/>
    <property type="match status" value="1"/>
</dbReference>
<reference evidence="5" key="2">
    <citation type="journal article" date="2023" name="IMA Fungus">
        <title>Comparative genomic study of the Penicillium genus elucidates a diverse pangenome and 15 lateral gene transfer events.</title>
        <authorList>
            <person name="Petersen C."/>
            <person name="Sorensen T."/>
            <person name="Nielsen M.R."/>
            <person name="Sondergaard T.E."/>
            <person name="Sorensen J.L."/>
            <person name="Fitzpatrick D.A."/>
            <person name="Frisvad J.C."/>
            <person name="Nielsen K.L."/>
        </authorList>
    </citation>
    <scope>NUCLEOTIDE SEQUENCE</scope>
    <source>
        <strain evidence="5">IBT 30069</strain>
    </source>
</reference>
<gene>
    <name evidence="5" type="ORF">N7456_010283</name>
</gene>
<dbReference type="InterPro" id="IPR036770">
    <property type="entry name" value="Ankyrin_rpt-contain_sf"/>
</dbReference>
<evidence type="ECO:0000313" key="5">
    <source>
        <dbReference type="EMBL" id="KAJ5094422.1"/>
    </source>
</evidence>
<dbReference type="InterPro" id="IPR001810">
    <property type="entry name" value="F-box_dom"/>
</dbReference>
<dbReference type="SMART" id="SM00248">
    <property type="entry name" value="ANK"/>
    <property type="match status" value="8"/>
</dbReference>
<dbReference type="AlphaFoldDB" id="A0A9W9F6F3"/>
<keyword evidence="1" id="KW-0677">Repeat</keyword>
<feature type="repeat" description="ANK" evidence="3">
    <location>
        <begin position="134"/>
        <end position="166"/>
    </location>
</feature>
<dbReference type="Pfam" id="PF12796">
    <property type="entry name" value="Ank_2"/>
    <property type="match status" value="1"/>
</dbReference>
<dbReference type="Proteomes" id="UP001149165">
    <property type="component" value="Unassembled WGS sequence"/>
</dbReference>
<protein>
    <recommendedName>
        <fullName evidence="4">F-box domain-containing protein</fullName>
    </recommendedName>
</protein>
<dbReference type="PRINTS" id="PR01415">
    <property type="entry name" value="ANKYRIN"/>
</dbReference>
<evidence type="ECO:0000256" key="1">
    <source>
        <dbReference type="ARBA" id="ARBA00022737"/>
    </source>
</evidence>
<dbReference type="InterPro" id="IPR002110">
    <property type="entry name" value="Ankyrin_rpt"/>
</dbReference>
<name>A0A9W9F6F3_9EURO</name>
<organism evidence="5 6">
    <name type="scientific">Penicillium angulare</name>
    <dbReference type="NCBI Taxonomy" id="116970"/>
    <lineage>
        <taxon>Eukaryota</taxon>
        <taxon>Fungi</taxon>
        <taxon>Dikarya</taxon>
        <taxon>Ascomycota</taxon>
        <taxon>Pezizomycotina</taxon>
        <taxon>Eurotiomycetes</taxon>
        <taxon>Eurotiomycetidae</taxon>
        <taxon>Eurotiales</taxon>
        <taxon>Aspergillaceae</taxon>
        <taxon>Penicillium</taxon>
    </lineage>
</organism>
<dbReference type="PROSITE" id="PS50297">
    <property type="entry name" value="ANK_REP_REGION"/>
    <property type="match status" value="3"/>
</dbReference>
<comment type="caution">
    <text evidence="5">The sequence shown here is derived from an EMBL/GenBank/DDBJ whole genome shotgun (WGS) entry which is preliminary data.</text>
</comment>
<dbReference type="PANTHER" id="PTHR24198:SF165">
    <property type="entry name" value="ANKYRIN REPEAT-CONTAINING PROTEIN-RELATED"/>
    <property type="match status" value="1"/>
</dbReference>
<dbReference type="PROSITE" id="PS50088">
    <property type="entry name" value="ANK_REPEAT"/>
    <property type="match status" value="3"/>
</dbReference>
<evidence type="ECO:0000313" key="6">
    <source>
        <dbReference type="Proteomes" id="UP001149165"/>
    </source>
</evidence>
<evidence type="ECO:0000259" key="4">
    <source>
        <dbReference type="PROSITE" id="PS50181"/>
    </source>
</evidence>